<dbReference type="Gene3D" id="1.20.1540.10">
    <property type="entry name" value="Rhomboid-like"/>
    <property type="match status" value="1"/>
</dbReference>
<sequence>MATVANSHQFYCRDNNFLIEKGNRQNKKRHLLFDAVSPPMKRKGNDEYMLDFMAHDPSVLLGKHKLTHRCTSYITQRKGKPCTSIRSLSSAEKHLESLDTFLRKLHNDARQPSLSSLNQMTDSVTSSDKFKTENRLRSLVDFFGKVDEGVTSRYISSASDGENLQASSNTAFDGDDESGRGRTLNNYMELKPEAIEGSQKSADNVSDFYLIGVLASINIAVFLIEIATPIKNSNFELFSLPLVYGAKINNLILMGEWWRLVTPIFLVQEQSLGIFHIALGSWFLFIFGLEVSQKYGSFTFLLIYILGGFSGNLISFLHTPEPTVGGTGPVFALIGAWLIYQVQNRDVIATEASKSMFQKAIIFTVLSFVLSNFGPIDDWSHFGAAFTGIVYGFFTCPSLQVKDASSDIGQEERMTLVRRYADPCKTLMYFSFFLLLLSSLLLIIEPPLYLLLI</sequence>
<dbReference type="AlphaFoldDB" id="A0A8S0RW00"/>
<keyword evidence="4 6" id="KW-1133">Transmembrane helix</keyword>
<evidence type="ECO:0000256" key="5">
    <source>
        <dbReference type="ARBA" id="ARBA00023136"/>
    </source>
</evidence>
<reference evidence="8 9" key="1">
    <citation type="submission" date="2019-12" db="EMBL/GenBank/DDBJ databases">
        <authorList>
            <person name="Alioto T."/>
            <person name="Alioto T."/>
            <person name="Gomez Garrido J."/>
        </authorList>
    </citation>
    <scope>NUCLEOTIDE SEQUENCE [LARGE SCALE GENOMIC DNA]</scope>
</reference>
<proteinExistence type="inferred from homology"/>
<evidence type="ECO:0000256" key="3">
    <source>
        <dbReference type="ARBA" id="ARBA00022692"/>
    </source>
</evidence>
<feature type="domain" description="Peptidase S54 rhomboid" evidence="7">
    <location>
        <begin position="255"/>
        <end position="397"/>
    </location>
</feature>
<comment type="subcellular location">
    <subcellularLocation>
        <location evidence="1">Membrane</location>
        <topology evidence="1">Multi-pass membrane protein</topology>
    </subcellularLocation>
</comment>
<keyword evidence="3 6" id="KW-0812">Transmembrane</keyword>
<dbReference type="SUPFAM" id="SSF144091">
    <property type="entry name" value="Rhomboid-like"/>
    <property type="match status" value="1"/>
</dbReference>
<dbReference type="PANTHER" id="PTHR43731:SF30">
    <property type="entry name" value="RHOMBOID-LIKE PROTEIN 9, CHLOROPLASTIC"/>
    <property type="match status" value="1"/>
</dbReference>
<gene>
    <name evidence="8" type="ORF">OLEA9_A095855</name>
</gene>
<evidence type="ECO:0000313" key="9">
    <source>
        <dbReference type="Proteomes" id="UP000594638"/>
    </source>
</evidence>
<feature type="transmembrane region" description="Helical" evidence="6">
    <location>
        <begin position="208"/>
        <end position="228"/>
    </location>
</feature>
<keyword evidence="5 6" id="KW-0472">Membrane</keyword>
<evidence type="ECO:0000313" key="8">
    <source>
        <dbReference type="EMBL" id="CAA2984295.1"/>
    </source>
</evidence>
<dbReference type="EMBL" id="CACTIH010003759">
    <property type="protein sequence ID" value="CAA2984295.1"/>
    <property type="molecule type" value="Genomic_DNA"/>
</dbReference>
<dbReference type="PANTHER" id="PTHR43731">
    <property type="entry name" value="RHOMBOID PROTEASE"/>
    <property type="match status" value="1"/>
</dbReference>
<evidence type="ECO:0000256" key="6">
    <source>
        <dbReference type="SAM" id="Phobius"/>
    </source>
</evidence>
<comment type="caution">
    <text evidence="8">The sequence shown here is derived from an EMBL/GenBank/DDBJ whole genome shotgun (WGS) entry which is preliminary data.</text>
</comment>
<dbReference type="OrthoDB" id="418595at2759"/>
<protein>
    <submittedName>
        <fullName evidence="8">RHOMBOID 9, chloroplastic</fullName>
    </submittedName>
</protein>
<feature type="transmembrane region" description="Helical" evidence="6">
    <location>
        <begin position="298"/>
        <end position="317"/>
    </location>
</feature>
<dbReference type="Pfam" id="PF01694">
    <property type="entry name" value="Rhomboid"/>
    <property type="match status" value="1"/>
</dbReference>
<accession>A0A8S0RW00</accession>
<name>A0A8S0RW00_OLEEU</name>
<evidence type="ECO:0000256" key="4">
    <source>
        <dbReference type="ARBA" id="ARBA00022989"/>
    </source>
</evidence>
<dbReference type="Gramene" id="OE9A095855T5">
    <property type="protein sequence ID" value="OE9A095855C5"/>
    <property type="gene ID" value="OE9A095855"/>
</dbReference>
<dbReference type="GO" id="GO:0004252">
    <property type="term" value="F:serine-type endopeptidase activity"/>
    <property type="evidence" value="ECO:0007669"/>
    <property type="project" value="InterPro"/>
</dbReference>
<dbReference type="InterPro" id="IPR050925">
    <property type="entry name" value="Rhomboid_protease_S54"/>
</dbReference>
<keyword evidence="9" id="KW-1185">Reference proteome</keyword>
<feature type="transmembrane region" description="Helical" evidence="6">
    <location>
        <begin position="426"/>
        <end position="444"/>
    </location>
</feature>
<dbReference type="InterPro" id="IPR022764">
    <property type="entry name" value="Peptidase_S54_rhomboid_dom"/>
</dbReference>
<feature type="transmembrane region" description="Helical" evidence="6">
    <location>
        <begin position="273"/>
        <end position="291"/>
    </location>
</feature>
<comment type="similarity">
    <text evidence="2">Belongs to the peptidase S54 family.</text>
</comment>
<evidence type="ECO:0000256" key="2">
    <source>
        <dbReference type="ARBA" id="ARBA00009045"/>
    </source>
</evidence>
<dbReference type="GO" id="GO:0016020">
    <property type="term" value="C:membrane"/>
    <property type="evidence" value="ECO:0007669"/>
    <property type="project" value="UniProtKB-SubCell"/>
</dbReference>
<dbReference type="Proteomes" id="UP000594638">
    <property type="component" value="Unassembled WGS sequence"/>
</dbReference>
<evidence type="ECO:0000259" key="7">
    <source>
        <dbReference type="Pfam" id="PF01694"/>
    </source>
</evidence>
<dbReference type="InterPro" id="IPR035952">
    <property type="entry name" value="Rhomboid-like_sf"/>
</dbReference>
<evidence type="ECO:0000256" key="1">
    <source>
        <dbReference type="ARBA" id="ARBA00004141"/>
    </source>
</evidence>
<organism evidence="8 9">
    <name type="scientific">Olea europaea subsp. europaea</name>
    <dbReference type="NCBI Taxonomy" id="158383"/>
    <lineage>
        <taxon>Eukaryota</taxon>
        <taxon>Viridiplantae</taxon>
        <taxon>Streptophyta</taxon>
        <taxon>Embryophyta</taxon>
        <taxon>Tracheophyta</taxon>
        <taxon>Spermatophyta</taxon>
        <taxon>Magnoliopsida</taxon>
        <taxon>eudicotyledons</taxon>
        <taxon>Gunneridae</taxon>
        <taxon>Pentapetalae</taxon>
        <taxon>asterids</taxon>
        <taxon>lamiids</taxon>
        <taxon>Lamiales</taxon>
        <taxon>Oleaceae</taxon>
        <taxon>Oleeae</taxon>
        <taxon>Olea</taxon>
    </lineage>
</organism>
<feature type="transmembrane region" description="Helical" evidence="6">
    <location>
        <begin position="323"/>
        <end position="340"/>
    </location>
</feature>